<feature type="compositionally biased region" description="Basic and acidic residues" evidence="1">
    <location>
        <begin position="105"/>
        <end position="118"/>
    </location>
</feature>
<keyword evidence="3" id="KW-1185">Reference proteome</keyword>
<dbReference type="RefSeq" id="WP_052690358.1">
    <property type="nucleotide sequence ID" value="NZ_LANX01000001.1"/>
</dbReference>
<evidence type="ECO:0000313" key="2">
    <source>
        <dbReference type="EMBL" id="KJV68837.1"/>
    </source>
</evidence>
<protein>
    <submittedName>
        <fullName evidence="2">Uncharacterized protein</fullName>
    </submittedName>
</protein>
<feature type="region of interest" description="Disordered" evidence="1">
    <location>
        <begin position="150"/>
        <end position="183"/>
    </location>
</feature>
<evidence type="ECO:0000256" key="1">
    <source>
        <dbReference type="SAM" id="MobiDB-lite"/>
    </source>
</evidence>
<gene>
    <name evidence="2" type="ORF">NLO413_0203</name>
</gene>
<proteinExistence type="predicted"/>
<dbReference type="AlphaFoldDB" id="A0A0F3NMA8"/>
<evidence type="ECO:0000313" key="3">
    <source>
        <dbReference type="Proteomes" id="UP000033562"/>
    </source>
</evidence>
<name>A0A0F3NMA8_9RICK</name>
<sequence>MSSEQSKGINVAAMQSALHYHEQQSGDHSEGDNATIFASISGMILHYIEQSLKGNVTDSLTANLIQACSVYSSFAGLEISLKIMSTSDKNLFGLKVLFDHIQGNHADESGSNDDDHNEQLLNPHDNPELYDPHHFDEYPHADKDIMQASHGMQGMQHDPTEHEHYHSPSHSPSQHEQNHAHEI</sequence>
<comment type="caution">
    <text evidence="2">The sequence shown here is derived from an EMBL/GenBank/DDBJ whole genome shotgun (WGS) entry which is preliminary data.</text>
</comment>
<feature type="region of interest" description="Disordered" evidence="1">
    <location>
        <begin position="105"/>
        <end position="138"/>
    </location>
</feature>
<reference evidence="2 3" key="1">
    <citation type="submission" date="2015-02" db="EMBL/GenBank/DDBJ databases">
        <title>Genome Sequencing of Rickettsiales.</title>
        <authorList>
            <person name="Daugherty S.C."/>
            <person name="Su Q."/>
            <person name="Abolude K."/>
            <person name="Beier-Sexton M."/>
            <person name="Carlyon J.A."/>
            <person name="Carter R."/>
            <person name="Day N.P."/>
            <person name="Dumler S.J."/>
            <person name="Dyachenko V."/>
            <person name="Godinez A."/>
            <person name="Kurtti T.J."/>
            <person name="Lichay M."/>
            <person name="Mullins K.E."/>
            <person name="Ott S."/>
            <person name="Pappas-Brown V."/>
            <person name="Paris D.H."/>
            <person name="Patel P."/>
            <person name="Richards A.L."/>
            <person name="Sadzewicz L."/>
            <person name="Sears K."/>
            <person name="Seidman D."/>
            <person name="Sengamalay N."/>
            <person name="Stenos J."/>
            <person name="Tallon L.J."/>
            <person name="Vincent G."/>
            <person name="Fraser C.M."/>
            <person name="Munderloh U."/>
            <person name="Dunning-Hotopp J.C."/>
        </authorList>
    </citation>
    <scope>NUCLEOTIDE SEQUENCE [LARGE SCALE GENOMIC DNA]</scope>
    <source>
        <strain evidence="2 3">RAC413</strain>
    </source>
</reference>
<accession>A0A0F3NMA8</accession>
<dbReference type="Proteomes" id="UP000033562">
    <property type="component" value="Unassembled WGS sequence"/>
</dbReference>
<dbReference type="EMBL" id="LANX01000001">
    <property type="protein sequence ID" value="KJV68837.1"/>
    <property type="molecule type" value="Genomic_DNA"/>
</dbReference>
<dbReference type="STRING" id="1359163.NLO413_0203"/>
<feature type="compositionally biased region" description="Basic and acidic residues" evidence="1">
    <location>
        <begin position="125"/>
        <end position="138"/>
    </location>
</feature>
<dbReference type="OrthoDB" id="7163249at2"/>
<organism evidence="2 3">
    <name type="scientific">Candidatus Neoehrlichia procyonis str. RAC413</name>
    <dbReference type="NCBI Taxonomy" id="1359163"/>
    <lineage>
        <taxon>Bacteria</taxon>
        <taxon>Pseudomonadati</taxon>
        <taxon>Pseudomonadota</taxon>
        <taxon>Alphaproteobacteria</taxon>
        <taxon>Rickettsiales</taxon>
        <taxon>Anaplasmataceae</taxon>
        <taxon>Candidatus Neoehrlichia</taxon>
    </lineage>
</organism>